<proteinExistence type="predicted"/>
<evidence type="ECO:0000256" key="1">
    <source>
        <dbReference type="SAM" id="MobiDB-lite"/>
    </source>
</evidence>
<evidence type="ECO:0008006" key="3">
    <source>
        <dbReference type="Google" id="ProtNLM"/>
    </source>
</evidence>
<accession>A0A8S5SHQ9</accession>
<sequence>MGKFEFRKHGILLDIEGVQVTVPATVEYAKKLEDAGEKMRAFGAQLKEEKDVEKGIDFMLDILDDLLGEDVMDAITAERDVDIYDCLDLVMYISQEVQTYHAERANSYKKPVPQSTQSSAPMAQAAVENRAARRARERAERRKK</sequence>
<protein>
    <recommendedName>
        <fullName evidence="3">Tail assembly chaperone</fullName>
    </recommendedName>
</protein>
<feature type="region of interest" description="Disordered" evidence="1">
    <location>
        <begin position="106"/>
        <end position="144"/>
    </location>
</feature>
<reference evidence="2" key="1">
    <citation type="journal article" date="2021" name="Proc. Natl. Acad. Sci. U.S.A.">
        <title>A Catalog of Tens of Thousands of Viruses from Human Metagenomes Reveals Hidden Associations with Chronic Diseases.</title>
        <authorList>
            <person name="Tisza M.J."/>
            <person name="Buck C.B."/>
        </authorList>
    </citation>
    <scope>NUCLEOTIDE SEQUENCE</scope>
    <source>
        <strain evidence="2">Ct9zP9</strain>
    </source>
</reference>
<organism evidence="2">
    <name type="scientific">Siphoviridae sp. ct9zP9</name>
    <dbReference type="NCBI Taxonomy" id="2827795"/>
    <lineage>
        <taxon>Viruses</taxon>
        <taxon>Duplodnaviria</taxon>
        <taxon>Heunggongvirae</taxon>
        <taxon>Uroviricota</taxon>
        <taxon>Caudoviricetes</taxon>
    </lineage>
</organism>
<dbReference type="EMBL" id="BK032593">
    <property type="protein sequence ID" value="DAF50191.1"/>
    <property type="molecule type" value="Genomic_DNA"/>
</dbReference>
<name>A0A8S5SHQ9_9CAUD</name>
<evidence type="ECO:0000313" key="2">
    <source>
        <dbReference type="EMBL" id="DAF50191.1"/>
    </source>
</evidence>